<evidence type="ECO:0000313" key="8">
    <source>
        <dbReference type="Proteomes" id="UP001203852"/>
    </source>
</evidence>
<sequence>MGSAVDITSSFIEGAPPSELADVVKDIKALTSDDDPTLTAKLKPAFQQYNEKKLTTVKLPGASDHVLISSYNKLPSSDRYYDTSSSTSFAFDHSSSKASAPQSYTHDTKHSNLISAIEKSLSAHFSEHYPPTSTSAYSVCATPDDNSIAVLMSSTKSSPKNFISGQWRSEFLYDASSSTLSGSINVNVHYYEDGNVALTTSKKIDGVSVDGGDGASIVRKIAAVEKQYQEEVNRTIVGMNETSFKALRRQLPVTRQKVEWEKVRGYGLGSDLRGEAKR</sequence>
<dbReference type="GO" id="GO:0008290">
    <property type="term" value="C:F-actin capping protein complex"/>
    <property type="evidence" value="ECO:0007669"/>
    <property type="project" value="UniProtKB-UniRule"/>
</dbReference>
<dbReference type="Gene3D" id="3.30.1140.60">
    <property type="entry name" value="F-actin capping protein, alpha subunit"/>
    <property type="match status" value="1"/>
</dbReference>
<dbReference type="GO" id="GO:0051015">
    <property type="term" value="F:actin filament binding"/>
    <property type="evidence" value="ECO:0007669"/>
    <property type="project" value="TreeGrafter"/>
</dbReference>
<dbReference type="Pfam" id="PF01267">
    <property type="entry name" value="F-actin_cap_A"/>
    <property type="match status" value="1"/>
</dbReference>
<keyword evidence="4 6" id="KW-0009">Actin-binding</keyword>
<dbReference type="Proteomes" id="UP001203852">
    <property type="component" value="Unassembled WGS sequence"/>
</dbReference>
<reference evidence="7" key="1">
    <citation type="journal article" date="2022" name="bioRxiv">
        <title>Deciphering the potential niche of two novel black yeast fungi from a biological soil crust based on their genomes, phenotypes, and melanin regulation.</title>
        <authorList>
            <consortium name="DOE Joint Genome Institute"/>
            <person name="Carr E.C."/>
            <person name="Barton Q."/>
            <person name="Grambo S."/>
            <person name="Sullivan M."/>
            <person name="Renfro C.M."/>
            <person name="Kuo A."/>
            <person name="Pangilinan J."/>
            <person name="Lipzen A."/>
            <person name="Keymanesh K."/>
            <person name="Savage E."/>
            <person name="Barry K."/>
            <person name="Grigoriev I.V."/>
            <person name="Riekhof W.R."/>
            <person name="Harris S.S."/>
        </authorList>
    </citation>
    <scope>NUCLEOTIDE SEQUENCE</scope>
    <source>
        <strain evidence="7">JF 03-4F</strain>
    </source>
</reference>
<dbReference type="PROSITE" id="PS00749">
    <property type="entry name" value="F_ACTIN_CAPPING_A_2"/>
    <property type="match status" value="1"/>
</dbReference>
<dbReference type="PROSITE" id="PS00748">
    <property type="entry name" value="F_ACTIN_CAPPING_A_1"/>
    <property type="match status" value="1"/>
</dbReference>
<dbReference type="GO" id="GO:0051016">
    <property type="term" value="P:barbed-end actin filament capping"/>
    <property type="evidence" value="ECO:0007669"/>
    <property type="project" value="UniProtKB-UniRule"/>
</dbReference>
<dbReference type="EMBL" id="MU404354">
    <property type="protein sequence ID" value="KAI1612940.1"/>
    <property type="molecule type" value="Genomic_DNA"/>
</dbReference>
<protein>
    <recommendedName>
        <fullName evidence="2 6">F-actin-capping protein subunit alpha</fullName>
    </recommendedName>
</protein>
<name>A0AAN6IDD7_9EURO</name>
<evidence type="ECO:0000256" key="3">
    <source>
        <dbReference type="ARBA" id="ARBA00022467"/>
    </source>
</evidence>
<keyword evidence="8" id="KW-1185">Reference proteome</keyword>
<evidence type="ECO:0000313" key="7">
    <source>
        <dbReference type="EMBL" id="KAI1612940.1"/>
    </source>
</evidence>
<dbReference type="InterPro" id="IPR002189">
    <property type="entry name" value="CapZ_alpha"/>
</dbReference>
<gene>
    <name evidence="7" type="ORF">EDD36DRAFT_438054</name>
</gene>
<keyword evidence="3 6" id="KW-0117">Actin capping</keyword>
<comment type="function">
    <text evidence="5 6">F-actin-capping proteins bind in a Ca(2+)-independent manner to the fast growing ends of actin filaments (barbed end) thereby blocking the exchange of subunits at these ends. Unlike other capping proteins (such as gelsolin and severin), these proteins do not sever actin filaments.</text>
</comment>
<dbReference type="PRINTS" id="PR00191">
    <property type="entry name" value="FACTINCAPA"/>
</dbReference>
<dbReference type="InterPro" id="IPR042276">
    <property type="entry name" value="CapZ_alpha/beta_2"/>
</dbReference>
<evidence type="ECO:0000256" key="1">
    <source>
        <dbReference type="ARBA" id="ARBA00010479"/>
    </source>
</evidence>
<comment type="caution">
    <text evidence="7">The sequence shown here is derived from an EMBL/GenBank/DDBJ whole genome shotgun (WGS) entry which is preliminary data.</text>
</comment>
<evidence type="ECO:0000256" key="6">
    <source>
        <dbReference type="RuleBase" id="RU365077"/>
    </source>
</evidence>
<evidence type="ECO:0000256" key="2">
    <source>
        <dbReference type="ARBA" id="ARBA00014038"/>
    </source>
</evidence>
<organism evidence="7 8">
    <name type="scientific">Exophiala viscosa</name>
    <dbReference type="NCBI Taxonomy" id="2486360"/>
    <lineage>
        <taxon>Eukaryota</taxon>
        <taxon>Fungi</taxon>
        <taxon>Dikarya</taxon>
        <taxon>Ascomycota</taxon>
        <taxon>Pezizomycotina</taxon>
        <taxon>Eurotiomycetes</taxon>
        <taxon>Chaetothyriomycetidae</taxon>
        <taxon>Chaetothyriales</taxon>
        <taxon>Herpotrichiellaceae</taxon>
        <taxon>Exophiala</taxon>
    </lineage>
</organism>
<evidence type="ECO:0000256" key="4">
    <source>
        <dbReference type="ARBA" id="ARBA00023203"/>
    </source>
</evidence>
<evidence type="ECO:0000256" key="5">
    <source>
        <dbReference type="ARBA" id="ARBA00025389"/>
    </source>
</evidence>
<dbReference type="AlphaFoldDB" id="A0AAN6IDD7"/>
<proteinExistence type="inferred from homology"/>
<dbReference type="SUPFAM" id="SSF90096">
    <property type="entry name" value="Subunits of heterodimeric actin filament capping protein Capz"/>
    <property type="match status" value="1"/>
</dbReference>
<dbReference type="PANTHER" id="PTHR10653">
    <property type="entry name" value="F-ACTIN-CAPPING PROTEIN SUBUNIT ALPHA"/>
    <property type="match status" value="1"/>
</dbReference>
<dbReference type="InterPro" id="IPR042489">
    <property type="entry name" value="CapZ_alpha_1"/>
</dbReference>
<dbReference type="InterPro" id="IPR037282">
    <property type="entry name" value="CapZ_alpha/beta"/>
</dbReference>
<comment type="subunit">
    <text evidence="6">Heterodimer of an alpha and a beta subunit.</text>
</comment>
<accession>A0AAN6IDD7</accession>
<dbReference type="GO" id="GO:0030036">
    <property type="term" value="P:actin cytoskeleton organization"/>
    <property type="evidence" value="ECO:0007669"/>
    <property type="project" value="TreeGrafter"/>
</dbReference>
<dbReference type="GO" id="GO:0030479">
    <property type="term" value="C:actin cortical patch"/>
    <property type="evidence" value="ECO:0007669"/>
    <property type="project" value="TreeGrafter"/>
</dbReference>
<dbReference type="Gene3D" id="3.90.1150.210">
    <property type="entry name" value="F-actin capping protein, beta subunit"/>
    <property type="match status" value="1"/>
</dbReference>
<dbReference type="PANTHER" id="PTHR10653:SF0">
    <property type="entry name" value="F-ACTIN-CAPPING PROTEIN SUBUNIT ALPHA"/>
    <property type="match status" value="1"/>
</dbReference>
<dbReference type="InterPro" id="IPR017865">
    <property type="entry name" value="F-actin_cap_asu_CS"/>
</dbReference>
<comment type="similarity">
    <text evidence="1 6">Belongs to the F-actin-capping protein alpha subunit family.</text>
</comment>